<sequence>MSTLAEQFKTAQEEVVQLNDAPDVQTKLKLYALYKQSSDGDVSGDRPSAINFVAQAKYDAWAKLKGTSNDDAMTQYVALVEELKKNDQ</sequence>
<dbReference type="InterPro" id="IPR000582">
    <property type="entry name" value="Acyl-CoA-binding_protein"/>
</dbReference>
<comment type="caution">
    <text evidence="3">The sequence shown here is derived from an EMBL/GenBank/DDBJ whole genome shotgun (WGS) entry which is preliminary data.</text>
</comment>
<dbReference type="EMBL" id="LAQT01000038">
    <property type="protein sequence ID" value="KPC49127.1"/>
    <property type="molecule type" value="Genomic_DNA"/>
</dbReference>
<dbReference type="GO" id="GO:0006631">
    <property type="term" value="P:fatty acid metabolic process"/>
    <property type="evidence" value="ECO:0007669"/>
    <property type="project" value="TreeGrafter"/>
</dbReference>
<dbReference type="PRINTS" id="PR00689">
    <property type="entry name" value="ACOABINDINGP"/>
</dbReference>
<dbReference type="PATRIC" id="fig|857265.3.peg.4391"/>
<gene>
    <name evidence="3" type="ORF">WG78_21445</name>
</gene>
<organism evidence="3 4">
    <name type="scientific">Amantichitinum ursilacus</name>
    <dbReference type="NCBI Taxonomy" id="857265"/>
    <lineage>
        <taxon>Bacteria</taxon>
        <taxon>Pseudomonadati</taxon>
        <taxon>Pseudomonadota</taxon>
        <taxon>Betaproteobacteria</taxon>
        <taxon>Neisseriales</taxon>
        <taxon>Chitinibacteraceae</taxon>
        <taxon>Amantichitinum</taxon>
    </lineage>
</organism>
<feature type="domain" description="ACB" evidence="2">
    <location>
        <begin position="4"/>
        <end position="88"/>
    </location>
</feature>
<dbReference type="STRING" id="857265.WG78_21445"/>
<evidence type="ECO:0000259" key="2">
    <source>
        <dbReference type="PROSITE" id="PS51228"/>
    </source>
</evidence>
<reference evidence="3 4" key="1">
    <citation type="submission" date="2015-07" db="EMBL/GenBank/DDBJ databases">
        <title>Draft genome sequence of the Amantichitinum ursilacus IGB-41, a new chitin-degrading bacterium.</title>
        <authorList>
            <person name="Kirstahler P."/>
            <person name="Guenther M."/>
            <person name="Grumaz C."/>
            <person name="Rupp S."/>
            <person name="Zibek S."/>
            <person name="Sohn K."/>
        </authorList>
    </citation>
    <scope>NUCLEOTIDE SEQUENCE [LARGE SCALE GENOMIC DNA]</scope>
    <source>
        <strain evidence="3 4">IGB-41</strain>
    </source>
</reference>
<keyword evidence="1" id="KW-0446">Lipid-binding</keyword>
<dbReference type="Pfam" id="PF00887">
    <property type="entry name" value="ACBP"/>
    <property type="match status" value="1"/>
</dbReference>
<name>A0A0N0XHZ3_9NEIS</name>
<keyword evidence="4" id="KW-1185">Reference proteome</keyword>
<dbReference type="GO" id="GO:0000062">
    <property type="term" value="F:fatty-acyl-CoA binding"/>
    <property type="evidence" value="ECO:0007669"/>
    <property type="project" value="InterPro"/>
</dbReference>
<dbReference type="AlphaFoldDB" id="A0A0N0XHZ3"/>
<dbReference type="Proteomes" id="UP000037939">
    <property type="component" value="Unassembled WGS sequence"/>
</dbReference>
<dbReference type="Gene3D" id="1.20.80.10">
    <property type="match status" value="1"/>
</dbReference>
<evidence type="ECO:0000256" key="1">
    <source>
        <dbReference type="ARBA" id="ARBA00023121"/>
    </source>
</evidence>
<proteinExistence type="predicted"/>
<dbReference type="PANTHER" id="PTHR23310">
    <property type="entry name" value="ACYL-COA-BINDING PROTEIN, ACBP"/>
    <property type="match status" value="1"/>
</dbReference>
<dbReference type="OrthoDB" id="5625302at2"/>
<dbReference type="SUPFAM" id="SSF47027">
    <property type="entry name" value="Acyl-CoA binding protein"/>
    <property type="match status" value="1"/>
</dbReference>
<evidence type="ECO:0000313" key="3">
    <source>
        <dbReference type="EMBL" id="KPC49127.1"/>
    </source>
</evidence>
<protein>
    <submittedName>
        <fullName evidence="3">Acyl CoA binding protein</fullName>
    </submittedName>
</protein>
<evidence type="ECO:0000313" key="4">
    <source>
        <dbReference type="Proteomes" id="UP000037939"/>
    </source>
</evidence>
<dbReference type="InterPro" id="IPR035984">
    <property type="entry name" value="Acyl-CoA-binding_sf"/>
</dbReference>
<dbReference type="PROSITE" id="PS51228">
    <property type="entry name" value="ACB_2"/>
    <property type="match status" value="1"/>
</dbReference>
<dbReference type="PANTHER" id="PTHR23310:SF62">
    <property type="entry name" value="ACYL-COA BINDING PROTEIN 1, ISOFORM A"/>
    <property type="match status" value="1"/>
</dbReference>
<dbReference type="InterPro" id="IPR014352">
    <property type="entry name" value="FERM/acyl-CoA-bd_prot_sf"/>
</dbReference>
<accession>A0A0N0XHZ3</accession>